<proteinExistence type="inferred from homology"/>
<accession>A0ABU6WRX9</accession>
<reference evidence="3 4" key="1">
    <citation type="journal article" date="2023" name="Plants (Basel)">
        <title>Bridging the Gap: Combining Genomics and Transcriptomics Approaches to Understand Stylosanthes scabra, an Orphan Legume from the Brazilian Caatinga.</title>
        <authorList>
            <person name="Ferreira-Neto J.R.C."/>
            <person name="da Silva M.D."/>
            <person name="Binneck E."/>
            <person name="de Melo N.F."/>
            <person name="da Silva R.H."/>
            <person name="de Melo A.L.T.M."/>
            <person name="Pandolfi V."/>
            <person name="Bustamante F.O."/>
            <person name="Brasileiro-Vidal A.C."/>
            <person name="Benko-Iseppon A.M."/>
        </authorList>
    </citation>
    <scope>NUCLEOTIDE SEQUENCE [LARGE SCALE GENOMIC DNA]</scope>
    <source>
        <tissue evidence="3">Leaves</tissue>
    </source>
</reference>
<dbReference type="InterPro" id="IPR006941">
    <property type="entry name" value="RNase_CAF1"/>
</dbReference>
<organism evidence="3 4">
    <name type="scientific">Stylosanthes scabra</name>
    <dbReference type="NCBI Taxonomy" id="79078"/>
    <lineage>
        <taxon>Eukaryota</taxon>
        <taxon>Viridiplantae</taxon>
        <taxon>Streptophyta</taxon>
        <taxon>Embryophyta</taxon>
        <taxon>Tracheophyta</taxon>
        <taxon>Spermatophyta</taxon>
        <taxon>Magnoliopsida</taxon>
        <taxon>eudicotyledons</taxon>
        <taxon>Gunneridae</taxon>
        <taxon>Pentapetalae</taxon>
        <taxon>rosids</taxon>
        <taxon>fabids</taxon>
        <taxon>Fabales</taxon>
        <taxon>Fabaceae</taxon>
        <taxon>Papilionoideae</taxon>
        <taxon>50 kb inversion clade</taxon>
        <taxon>dalbergioids sensu lato</taxon>
        <taxon>Dalbergieae</taxon>
        <taxon>Pterocarpus clade</taxon>
        <taxon>Stylosanthes</taxon>
    </lineage>
</organism>
<dbReference type="EMBL" id="JASCZI010182513">
    <property type="protein sequence ID" value="MED6188069.1"/>
    <property type="molecule type" value="Genomic_DNA"/>
</dbReference>
<dbReference type="InterPro" id="IPR036397">
    <property type="entry name" value="RNaseH_sf"/>
</dbReference>
<protein>
    <submittedName>
        <fullName evidence="3">Uncharacterized protein</fullName>
    </submittedName>
</protein>
<dbReference type="SUPFAM" id="SSF53098">
    <property type="entry name" value="Ribonuclease H-like"/>
    <property type="match status" value="1"/>
</dbReference>
<comment type="similarity">
    <text evidence="2">Belongs to the CAF1 family.</text>
</comment>
<dbReference type="InterPro" id="IPR051181">
    <property type="entry name" value="CAF1_poly(A)_ribonucleases"/>
</dbReference>
<dbReference type="InterPro" id="IPR012337">
    <property type="entry name" value="RNaseH-like_sf"/>
</dbReference>
<name>A0ABU6WRX9_9FABA</name>
<dbReference type="Gene3D" id="3.30.420.10">
    <property type="entry name" value="Ribonuclease H-like superfamily/Ribonuclease H"/>
    <property type="match status" value="2"/>
</dbReference>
<dbReference type="Pfam" id="PF04857">
    <property type="entry name" value="CAF1"/>
    <property type="match status" value="1"/>
</dbReference>
<evidence type="ECO:0000313" key="4">
    <source>
        <dbReference type="Proteomes" id="UP001341840"/>
    </source>
</evidence>
<evidence type="ECO:0000313" key="3">
    <source>
        <dbReference type="EMBL" id="MED6188069.1"/>
    </source>
</evidence>
<evidence type="ECO:0000256" key="1">
    <source>
        <dbReference type="ARBA" id="ARBA00001968"/>
    </source>
</evidence>
<sequence>MVSLPQQLFLQQRRSLCTKQWRVKQVNNSNFPQSLHEINTHLAHSDFVALSMEKTGSPAPPSWHRVLPFDTVDTAYLKARCSAHRFQILQFSVCPFSISDSNTLVAHPYNFLLFPRDELSMGMPCYSFSCQPSSLASMASQGFDFNACINDGISYLSRVQESVAKVRLGTALPSFRVMKSSSISTVADTVFLERIKSRIKHWRKTCKSSGTSENKDEELMNSLRNIVLGSEQFRSRPCLTVDVCSERQVQLIMEMLVEISDDLLPLIIPAKSGSTQAVRVVLANSKEDKDFLERELQNVEEEETKKIRGFREVIDLISASQKPVISYNSLNDCTLIHSKFIAPLPTEVDEFVSSMCTVFPKVLDINYLIRVIGTKRKAANIPNAISYLNNHFFAPVDVKIPNQGTANEGKSHGINALRLCYLFMKLSSILKISPYVNESGSKHLAAELEDFSNVFHPCPAADIQESPFNEDISIWAKNTRKVSIENVVFLWGFKFGTTAGMLKSLLRASDDIFSGEFDVKLVDKSCAIVVFWQPSLSREFLDVMNGKEVSGALKELVSDGIRVASYQTYKTVCRLGLWGMDLAESFERALESSHCDTKIDSGRKSSEIHWYNDDIINFDDL</sequence>
<keyword evidence="4" id="KW-1185">Reference proteome</keyword>
<gene>
    <name evidence="3" type="ORF">PIB30_082505</name>
</gene>
<dbReference type="PANTHER" id="PTHR15092:SF42">
    <property type="entry name" value="POLY(A)-SPECIFIC RIBONUCLEASE PARN-LIKE"/>
    <property type="match status" value="1"/>
</dbReference>
<comment type="cofactor">
    <cofactor evidence="1">
        <name>a divalent metal cation</name>
        <dbReference type="ChEBI" id="CHEBI:60240"/>
    </cofactor>
</comment>
<comment type="caution">
    <text evidence="3">The sequence shown here is derived from an EMBL/GenBank/DDBJ whole genome shotgun (WGS) entry which is preliminary data.</text>
</comment>
<evidence type="ECO:0000256" key="2">
    <source>
        <dbReference type="ARBA" id="ARBA00008372"/>
    </source>
</evidence>
<dbReference type="PANTHER" id="PTHR15092">
    <property type="entry name" value="POLY A -SPECIFIC RIBONUCLEASE/TARGET OF EGR1, MEMBER 1"/>
    <property type="match status" value="1"/>
</dbReference>
<dbReference type="Proteomes" id="UP001341840">
    <property type="component" value="Unassembled WGS sequence"/>
</dbReference>